<keyword evidence="9" id="KW-0472">Membrane</keyword>
<gene>
    <name evidence="15" type="primary">scb</name>
    <name evidence="15" type="ORF">EVAR_72447_1</name>
</gene>
<evidence type="ECO:0000256" key="11">
    <source>
        <dbReference type="ARBA" id="ARBA00023180"/>
    </source>
</evidence>
<sequence>MLEQIDDDEDVKFNTIDEFRKCNNIESEDKYLNIIRHGIQRQTVYILTSHERSNDQSFSPTISFMDQSYKESMDSESTDVWKRNMIDRYEKRPNDCEKVRLAKFMADYERKGYSVESGVFQPGGETLYVAGAPRGAAGRGRVLIFKPSEKQTILPTVMGRLEGPQLGAYFGASLLCADLNADGRADVLVGAPNYISQLKSSYDQGAVYIYLTEPKFSPCERVKKEKNPIWTVRVSEHPVTRPLRHRDAVGAWLPYESPLSRHLGVGSHVKNGRELEALAKDLHFNIVTPLNPTYYPNNVTHRPGILDIALLKGVALKLSCIEPLQCFNSNHRPVLIKTITNSQKVSTVLEGIDTPILNNIPNDIVLTDDIDIAIDALTNHITTVVENRSRTVSTKSDRRELPRDVSELIRAKTVALRRAENLPYDLEHVRRAEEEVRHSVFLPPKDDLDPITHDEKSGFNFRGAGLVQGSGASGARFGSAIALLGDVNGDGYPEVAVGAPWEEEGRGAVYVYSAHARGLRAAHEQRISPSGARGFGISISKGLDIDANSCNDLAVGAYASDETYLFRCVPTITMKTSITVPGVSELPQNTTNFTAFFYVRVDPAPLWPHVRFELKATISVDKQENRAYLNGAADYNIQATPGSQSREKRMITIKEGSDLSRPIYIYFDAIPLRGNPLLFSSNKVRLSNNVGTHTSIPIQLTDDCGEDQVCKPEIIVQLQYLGSSRYIPGSGDRVGAVATVMNAGEPAYGAVVNFSLPAAPKRVPSSCEMFTSNMTCKVPSPLNRGENASYTIELDYVQKDVKEEQLNFLAEINQPLNTANKTQILQKLTIKVFPIANITVKGKVLPNATLHVTRKQLSAGALIKFVHYFEVGNFGPSDWPYLDADLDLADWTSLSRDIQGCGGIGRRLNCTFNVPAHISSPVELPLIFDLKEH</sequence>
<feature type="repeat" description="FG-GAP" evidence="12">
    <location>
        <begin position="156"/>
        <end position="219"/>
    </location>
</feature>
<keyword evidence="3" id="KW-0812">Transmembrane</keyword>
<evidence type="ECO:0000256" key="2">
    <source>
        <dbReference type="ARBA" id="ARBA00008054"/>
    </source>
</evidence>
<dbReference type="EMBL" id="BGZK01002956">
    <property type="protein sequence ID" value="GBP97557.1"/>
    <property type="molecule type" value="Genomic_DNA"/>
</dbReference>
<evidence type="ECO:0000256" key="8">
    <source>
        <dbReference type="ARBA" id="ARBA00023037"/>
    </source>
</evidence>
<dbReference type="InterPro" id="IPR013517">
    <property type="entry name" value="FG-GAP"/>
</dbReference>
<dbReference type="PANTHER" id="PTHR23220">
    <property type="entry name" value="INTEGRIN ALPHA"/>
    <property type="match status" value="1"/>
</dbReference>
<evidence type="ECO:0000256" key="13">
    <source>
        <dbReference type="RuleBase" id="RU003762"/>
    </source>
</evidence>
<accession>A0A4C2AFJ8</accession>
<dbReference type="OrthoDB" id="5317514at2759"/>
<dbReference type="InterPro" id="IPR032695">
    <property type="entry name" value="Integrin_dom_sf"/>
</dbReference>
<dbReference type="PANTHER" id="PTHR23220:SF83">
    <property type="entry name" value="INTEGRIN ALPHA-PS3-RELATED"/>
    <property type="match status" value="1"/>
</dbReference>
<dbReference type="SUPFAM" id="SSF69318">
    <property type="entry name" value="Integrin alpha N-terminal domain"/>
    <property type="match status" value="1"/>
</dbReference>
<proteinExistence type="inferred from homology"/>
<dbReference type="Proteomes" id="UP000299102">
    <property type="component" value="Unassembled WGS sequence"/>
</dbReference>
<dbReference type="GO" id="GO:0009897">
    <property type="term" value="C:external side of plasma membrane"/>
    <property type="evidence" value="ECO:0007669"/>
    <property type="project" value="TreeGrafter"/>
</dbReference>
<dbReference type="SUPFAM" id="SSF69179">
    <property type="entry name" value="Integrin domains"/>
    <property type="match status" value="1"/>
</dbReference>
<evidence type="ECO:0000259" key="14">
    <source>
        <dbReference type="Pfam" id="PF20805"/>
    </source>
</evidence>
<evidence type="ECO:0000256" key="3">
    <source>
        <dbReference type="ARBA" id="ARBA00022692"/>
    </source>
</evidence>
<evidence type="ECO:0000313" key="16">
    <source>
        <dbReference type="Proteomes" id="UP000299102"/>
    </source>
</evidence>
<evidence type="ECO:0000256" key="10">
    <source>
        <dbReference type="ARBA" id="ARBA00023170"/>
    </source>
</evidence>
<keyword evidence="4" id="KW-0732">Signal</keyword>
<keyword evidence="8 13" id="KW-0401">Integrin</keyword>
<dbReference type="PRINTS" id="PR01185">
    <property type="entry name" value="INTEGRINA"/>
</dbReference>
<evidence type="ECO:0000256" key="9">
    <source>
        <dbReference type="ARBA" id="ARBA00023136"/>
    </source>
</evidence>
<evidence type="ECO:0000256" key="12">
    <source>
        <dbReference type="PROSITE-ProRule" id="PRU00803"/>
    </source>
</evidence>
<keyword evidence="10 13" id="KW-0675">Receptor</keyword>
<dbReference type="AlphaFoldDB" id="A0A4C2AFJ8"/>
<evidence type="ECO:0000256" key="7">
    <source>
        <dbReference type="ARBA" id="ARBA00022989"/>
    </source>
</evidence>
<dbReference type="InterPro" id="IPR048285">
    <property type="entry name" value="Integrin_alpha_Ig-like_2"/>
</dbReference>
<comment type="subcellular location">
    <subcellularLocation>
        <location evidence="1 13">Membrane</location>
        <topology evidence="1 13">Single-pass type I membrane protein</topology>
    </subcellularLocation>
</comment>
<evidence type="ECO:0000256" key="1">
    <source>
        <dbReference type="ARBA" id="ARBA00004479"/>
    </source>
</evidence>
<evidence type="ECO:0000256" key="6">
    <source>
        <dbReference type="ARBA" id="ARBA00022889"/>
    </source>
</evidence>
<dbReference type="Pfam" id="PF01839">
    <property type="entry name" value="FG-GAP"/>
    <property type="match status" value="2"/>
</dbReference>
<keyword evidence="5" id="KW-0677">Repeat</keyword>
<organism evidence="15 16">
    <name type="scientific">Eumeta variegata</name>
    <name type="common">Bagworm moth</name>
    <name type="synonym">Eumeta japonica</name>
    <dbReference type="NCBI Taxonomy" id="151549"/>
    <lineage>
        <taxon>Eukaryota</taxon>
        <taxon>Metazoa</taxon>
        <taxon>Ecdysozoa</taxon>
        <taxon>Arthropoda</taxon>
        <taxon>Hexapoda</taxon>
        <taxon>Insecta</taxon>
        <taxon>Pterygota</taxon>
        <taxon>Neoptera</taxon>
        <taxon>Endopterygota</taxon>
        <taxon>Lepidoptera</taxon>
        <taxon>Glossata</taxon>
        <taxon>Ditrysia</taxon>
        <taxon>Tineoidea</taxon>
        <taxon>Psychidae</taxon>
        <taxon>Oiketicinae</taxon>
        <taxon>Eumeta</taxon>
    </lineage>
</organism>
<feature type="repeat" description="FG-GAP" evidence="12">
    <location>
        <begin position="464"/>
        <end position="521"/>
    </location>
</feature>
<feature type="non-terminal residue" evidence="15">
    <location>
        <position position="933"/>
    </location>
</feature>
<evidence type="ECO:0000256" key="4">
    <source>
        <dbReference type="ARBA" id="ARBA00022729"/>
    </source>
</evidence>
<dbReference type="GO" id="GO:0007157">
    <property type="term" value="P:heterophilic cell-cell adhesion via plasma membrane cell adhesion molecules"/>
    <property type="evidence" value="ECO:0007669"/>
    <property type="project" value="UniProtKB-ARBA"/>
</dbReference>
<dbReference type="SMART" id="SM00191">
    <property type="entry name" value="Int_alpha"/>
    <property type="match status" value="4"/>
</dbReference>
<dbReference type="PROSITE" id="PS51470">
    <property type="entry name" value="FG_GAP"/>
    <property type="match status" value="2"/>
</dbReference>
<keyword evidence="7" id="KW-1133">Transmembrane helix</keyword>
<dbReference type="InterPro" id="IPR028994">
    <property type="entry name" value="Integrin_alpha_N"/>
</dbReference>
<dbReference type="Gene3D" id="2.130.10.130">
    <property type="entry name" value="Integrin alpha, N-terminal"/>
    <property type="match status" value="2"/>
</dbReference>
<keyword evidence="6 13" id="KW-0130">Cell adhesion</keyword>
<comment type="caution">
    <text evidence="15">The sequence shown here is derived from an EMBL/GenBank/DDBJ whole genome shotgun (WGS) entry which is preliminary data.</text>
</comment>
<protein>
    <submittedName>
        <fullName evidence="15">Integrin alpha-PS3</fullName>
    </submittedName>
</protein>
<keyword evidence="16" id="KW-1185">Reference proteome</keyword>
<feature type="domain" description="Integrin alpha second immunoglobulin-like" evidence="14">
    <location>
        <begin position="704"/>
        <end position="819"/>
    </location>
</feature>
<dbReference type="Pfam" id="PF20805">
    <property type="entry name" value="Integrin_A_Ig_2"/>
    <property type="match status" value="1"/>
</dbReference>
<dbReference type="GO" id="GO:0005178">
    <property type="term" value="F:integrin binding"/>
    <property type="evidence" value="ECO:0007669"/>
    <property type="project" value="TreeGrafter"/>
</dbReference>
<keyword evidence="11" id="KW-0325">Glycoprotein</keyword>
<dbReference type="GO" id="GO:0008305">
    <property type="term" value="C:integrin complex"/>
    <property type="evidence" value="ECO:0007669"/>
    <property type="project" value="InterPro"/>
</dbReference>
<name>A0A4C2AFJ8_EUMVA</name>
<dbReference type="STRING" id="151549.A0A4C2AFJ8"/>
<evidence type="ECO:0000313" key="15">
    <source>
        <dbReference type="EMBL" id="GBP97557.1"/>
    </source>
</evidence>
<dbReference type="InterPro" id="IPR000413">
    <property type="entry name" value="Integrin_alpha"/>
</dbReference>
<evidence type="ECO:0000256" key="5">
    <source>
        <dbReference type="ARBA" id="ARBA00022737"/>
    </source>
</evidence>
<dbReference type="GO" id="GO:0033627">
    <property type="term" value="P:cell adhesion mediated by integrin"/>
    <property type="evidence" value="ECO:0007669"/>
    <property type="project" value="TreeGrafter"/>
</dbReference>
<dbReference type="InterPro" id="IPR013519">
    <property type="entry name" value="Int_alpha_beta-p"/>
</dbReference>
<dbReference type="GO" id="GO:0007160">
    <property type="term" value="P:cell-matrix adhesion"/>
    <property type="evidence" value="ECO:0007669"/>
    <property type="project" value="TreeGrafter"/>
</dbReference>
<reference evidence="15 16" key="1">
    <citation type="journal article" date="2019" name="Commun. Biol.">
        <title>The bagworm genome reveals a unique fibroin gene that provides high tensile strength.</title>
        <authorList>
            <person name="Kono N."/>
            <person name="Nakamura H."/>
            <person name="Ohtoshi R."/>
            <person name="Tomita M."/>
            <person name="Numata K."/>
            <person name="Arakawa K."/>
        </authorList>
    </citation>
    <scope>NUCLEOTIDE SEQUENCE [LARGE SCALE GENOMIC DNA]</scope>
</reference>
<dbReference type="GO" id="GO:0007229">
    <property type="term" value="P:integrin-mediated signaling pathway"/>
    <property type="evidence" value="ECO:0007669"/>
    <property type="project" value="UniProtKB-KW"/>
</dbReference>
<comment type="similarity">
    <text evidence="2 13">Belongs to the integrin alpha chain family.</text>
</comment>
<dbReference type="Gene3D" id="2.60.40.1510">
    <property type="entry name" value="ntegrin, alpha v. Chain A, domain 3"/>
    <property type="match status" value="1"/>
</dbReference>